<accession>A0AAN8VBI4</accession>
<dbReference type="Pfam" id="PF14299">
    <property type="entry name" value="PP2"/>
    <property type="match status" value="1"/>
</dbReference>
<dbReference type="EMBL" id="JBAMMX010000010">
    <property type="protein sequence ID" value="KAK6931943.1"/>
    <property type="molecule type" value="Genomic_DNA"/>
</dbReference>
<dbReference type="Proteomes" id="UP001370490">
    <property type="component" value="Unassembled WGS sequence"/>
</dbReference>
<dbReference type="AlphaFoldDB" id="A0AAN8VBI4"/>
<gene>
    <name evidence="1" type="ORF">RJ641_001567</name>
</gene>
<reference evidence="1 2" key="1">
    <citation type="submission" date="2023-12" db="EMBL/GenBank/DDBJ databases">
        <title>A high-quality genome assembly for Dillenia turbinata (Dilleniales).</title>
        <authorList>
            <person name="Chanderbali A."/>
        </authorList>
    </citation>
    <scope>NUCLEOTIDE SEQUENCE [LARGE SCALE GENOMIC DNA]</scope>
    <source>
        <strain evidence="1">LSX21</strain>
        <tissue evidence="1">Leaf</tissue>
    </source>
</reference>
<sequence length="177" mass="19755">MASGKCNDLVGDTDFIEWQEEEKQFKIPPRGLNIVMGNNHHYWKLFKSENGSEVAKLIQVCWLEVAGCVENARPGTKYQVGFRVAVKPNATGWDECTAIIVAKLGEGGKMIPIGIDLSQYYDKGLVDIPAEPLVVDVPQQASPSERKISFGLYEIKQGNWKRGLEVHYAFVREIGTV</sequence>
<keyword evidence="2" id="KW-1185">Reference proteome</keyword>
<evidence type="ECO:0000313" key="2">
    <source>
        <dbReference type="Proteomes" id="UP001370490"/>
    </source>
</evidence>
<name>A0AAN8VBI4_9MAGN</name>
<organism evidence="1 2">
    <name type="scientific">Dillenia turbinata</name>
    <dbReference type="NCBI Taxonomy" id="194707"/>
    <lineage>
        <taxon>Eukaryota</taxon>
        <taxon>Viridiplantae</taxon>
        <taxon>Streptophyta</taxon>
        <taxon>Embryophyta</taxon>
        <taxon>Tracheophyta</taxon>
        <taxon>Spermatophyta</taxon>
        <taxon>Magnoliopsida</taxon>
        <taxon>eudicotyledons</taxon>
        <taxon>Gunneridae</taxon>
        <taxon>Pentapetalae</taxon>
        <taxon>Dilleniales</taxon>
        <taxon>Dilleniaceae</taxon>
        <taxon>Dillenia</taxon>
    </lineage>
</organism>
<dbReference type="PANTHER" id="PTHR32278:SF2">
    <property type="entry name" value="PROTEIN PHLOEM PROTEIN 2-LIKE A9"/>
    <property type="match status" value="1"/>
</dbReference>
<comment type="caution">
    <text evidence="1">The sequence shown here is derived from an EMBL/GenBank/DDBJ whole genome shotgun (WGS) entry which is preliminary data.</text>
</comment>
<proteinExistence type="predicted"/>
<protein>
    <submittedName>
        <fullName evidence="1">Phloem protein 2-like</fullName>
    </submittedName>
</protein>
<evidence type="ECO:0000313" key="1">
    <source>
        <dbReference type="EMBL" id="KAK6931943.1"/>
    </source>
</evidence>
<dbReference type="InterPro" id="IPR025886">
    <property type="entry name" value="PP2-like"/>
</dbReference>
<dbReference type="PANTHER" id="PTHR32278">
    <property type="entry name" value="F-BOX DOMAIN-CONTAINING PROTEIN"/>
    <property type="match status" value="1"/>
</dbReference>